<dbReference type="GO" id="GO:0009229">
    <property type="term" value="P:thiamine diphosphate biosynthetic process"/>
    <property type="evidence" value="ECO:0007669"/>
    <property type="project" value="UniProtKB-UniRule"/>
</dbReference>
<evidence type="ECO:0000256" key="8">
    <source>
        <dbReference type="HAMAP-Rule" id="MF_00443"/>
    </source>
</evidence>
<sequence length="256" mass="26942">MESLVIAGRSFSSRLIVGTGKYKDGPETKAAVEASGAEMVTVAVRRVNLDRTKESLLDYLDPAKMFLLPNTAGCYSAEEAIRAARLGREVGLSDWVKIEVIGDMATLFPDIAATVEATKVLVKEGFTVLPYTSNDIVFAKRLIDVGAAAVMPLGAPIGTGLGLTDTYGLRMLRELVTEVPLIVDAGLGTASDAALAMEMGFDGVLLNTAIAGANDPVLMAEAMRDAVLAGYKAKVAGRMPRKLYATASSPLDGISR</sequence>
<dbReference type="RefSeq" id="WP_089839464.1">
    <property type="nucleotide sequence ID" value="NZ_FOZL01000001.1"/>
</dbReference>
<evidence type="ECO:0000256" key="4">
    <source>
        <dbReference type="ARBA" id="ARBA00022679"/>
    </source>
</evidence>
<dbReference type="CDD" id="cd04728">
    <property type="entry name" value="ThiG"/>
    <property type="match status" value="1"/>
</dbReference>
<dbReference type="InterPro" id="IPR033983">
    <property type="entry name" value="Thiazole_synthase_ThiG"/>
</dbReference>
<comment type="catalytic activity">
    <reaction evidence="7 8">
        <text>[ThiS sulfur-carrier protein]-C-terminal-Gly-aminoethanethioate + 2-iminoacetate + 1-deoxy-D-xylulose 5-phosphate = [ThiS sulfur-carrier protein]-C-terminal Gly-Gly + 2-[(2R,5Z)-2-carboxy-4-methylthiazol-5(2H)-ylidene]ethyl phosphate + 2 H2O + H(+)</text>
        <dbReference type="Rhea" id="RHEA:26297"/>
        <dbReference type="Rhea" id="RHEA-COMP:12909"/>
        <dbReference type="Rhea" id="RHEA-COMP:19908"/>
        <dbReference type="ChEBI" id="CHEBI:15377"/>
        <dbReference type="ChEBI" id="CHEBI:15378"/>
        <dbReference type="ChEBI" id="CHEBI:57792"/>
        <dbReference type="ChEBI" id="CHEBI:62899"/>
        <dbReference type="ChEBI" id="CHEBI:77846"/>
        <dbReference type="ChEBI" id="CHEBI:90778"/>
        <dbReference type="ChEBI" id="CHEBI:232372"/>
        <dbReference type="EC" id="2.8.1.10"/>
    </reaction>
</comment>
<dbReference type="HAMAP" id="MF_00443">
    <property type="entry name" value="ThiG"/>
    <property type="match status" value="1"/>
</dbReference>
<comment type="similarity">
    <text evidence="8">Belongs to the ThiG family.</text>
</comment>
<protein>
    <recommendedName>
        <fullName evidence="3 8">Thiazole synthase</fullName>
        <ecNumber evidence="3 8">2.8.1.10</ecNumber>
    </recommendedName>
</protein>
<keyword evidence="6 8" id="KW-0704">Schiff base</keyword>
<dbReference type="Proteomes" id="UP000199024">
    <property type="component" value="Unassembled WGS sequence"/>
</dbReference>
<dbReference type="SUPFAM" id="SSF110399">
    <property type="entry name" value="ThiG-like"/>
    <property type="match status" value="1"/>
</dbReference>
<dbReference type="UniPathway" id="UPA00060"/>
<dbReference type="STRING" id="474950.SAMN05421771_2545"/>
<evidence type="ECO:0000259" key="9">
    <source>
        <dbReference type="Pfam" id="PF05690"/>
    </source>
</evidence>
<keyword evidence="4 8" id="KW-0808">Transferase</keyword>
<dbReference type="EMBL" id="FOZL01000001">
    <property type="protein sequence ID" value="SFS14492.1"/>
    <property type="molecule type" value="Genomic_DNA"/>
</dbReference>
<comment type="subunit">
    <text evidence="8">Homotetramer. Forms heterodimers with either ThiH or ThiS.</text>
</comment>
<feature type="active site" description="Schiff-base intermediate with DXP" evidence="8">
    <location>
        <position position="97"/>
    </location>
</feature>
<dbReference type="InterPro" id="IPR008867">
    <property type="entry name" value="ThiG"/>
</dbReference>
<keyword evidence="5 8" id="KW-0784">Thiamine biosynthesis</keyword>
<evidence type="ECO:0000256" key="3">
    <source>
        <dbReference type="ARBA" id="ARBA00011960"/>
    </source>
</evidence>
<feature type="binding site" evidence="8">
    <location>
        <begin position="207"/>
        <end position="208"/>
    </location>
    <ligand>
        <name>1-deoxy-D-xylulose 5-phosphate</name>
        <dbReference type="ChEBI" id="CHEBI:57792"/>
    </ligand>
</feature>
<reference evidence="10 11" key="1">
    <citation type="submission" date="2016-10" db="EMBL/GenBank/DDBJ databases">
        <authorList>
            <person name="de Groot N.N."/>
        </authorList>
    </citation>
    <scope>NUCLEOTIDE SEQUENCE [LARGE SCALE GENOMIC DNA]</scope>
    <source>
        <strain evidence="10 11">DSM 21001</strain>
    </source>
</reference>
<accession>A0A1I6MFT5</accession>
<feature type="domain" description="Thiazole synthase ThiG" evidence="9">
    <location>
        <begin position="6"/>
        <end position="250"/>
    </location>
</feature>
<evidence type="ECO:0000256" key="6">
    <source>
        <dbReference type="ARBA" id="ARBA00023270"/>
    </source>
</evidence>
<dbReference type="InterPro" id="IPR013785">
    <property type="entry name" value="Aldolase_TIM"/>
</dbReference>
<dbReference type="Pfam" id="PF05690">
    <property type="entry name" value="ThiG"/>
    <property type="match status" value="1"/>
</dbReference>
<dbReference type="AlphaFoldDB" id="A0A1I6MFT5"/>
<evidence type="ECO:0000313" key="10">
    <source>
        <dbReference type="EMBL" id="SFS14492.1"/>
    </source>
</evidence>
<evidence type="ECO:0000256" key="7">
    <source>
        <dbReference type="ARBA" id="ARBA00049897"/>
    </source>
</evidence>
<feature type="binding site" evidence="8">
    <location>
        <position position="158"/>
    </location>
    <ligand>
        <name>1-deoxy-D-xylulose 5-phosphate</name>
        <dbReference type="ChEBI" id="CHEBI:57792"/>
    </ligand>
</feature>
<dbReference type="OrthoDB" id="9805935at2"/>
<dbReference type="GO" id="GO:1990107">
    <property type="term" value="F:thiazole synthase activity"/>
    <property type="evidence" value="ECO:0007669"/>
    <property type="project" value="UniProtKB-EC"/>
</dbReference>
<keyword evidence="11" id="KW-1185">Reference proteome</keyword>
<comment type="subcellular location">
    <subcellularLocation>
        <location evidence="8">Cytoplasm</location>
    </subcellularLocation>
</comment>
<evidence type="ECO:0000256" key="2">
    <source>
        <dbReference type="ARBA" id="ARBA00004948"/>
    </source>
</evidence>
<name>A0A1I6MFT5_9BACT</name>
<dbReference type="EC" id="2.8.1.10" evidence="3 8"/>
<evidence type="ECO:0000256" key="5">
    <source>
        <dbReference type="ARBA" id="ARBA00022977"/>
    </source>
</evidence>
<dbReference type="PANTHER" id="PTHR34266:SF2">
    <property type="entry name" value="THIAZOLE SYNTHASE"/>
    <property type="match status" value="1"/>
</dbReference>
<comment type="function">
    <text evidence="1 8">Catalyzes the rearrangement of 1-deoxy-D-xylulose 5-phosphate (DXP) to produce the thiazole phosphate moiety of thiamine. Sulfur is provided by the thiocarboxylate moiety of the carrier protein ThiS. In vitro, sulfur can be provided by H(2)S.</text>
</comment>
<feature type="binding site" evidence="8">
    <location>
        <begin position="185"/>
        <end position="186"/>
    </location>
    <ligand>
        <name>1-deoxy-D-xylulose 5-phosphate</name>
        <dbReference type="ChEBI" id="CHEBI:57792"/>
    </ligand>
</feature>
<evidence type="ECO:0000256" key="1">
    <source>
        <dbReference type="ARBA" id="ARBA00002834"/>
    </source>
</evidence>
<organism evidence="10 11">
    <name type="scientific">Granulicella pectinivorans</name>
    <dbReference type="NCBI Taxonomy" id="474950"/>
    <lineage>
        <taxon>Bacteria</taxon>
        <taxon>Pseudomonadati</taxon>
        <taxon>Acidobacteriota</taxon>
        <taxon>Terriglobia</taxon>
        <taxon>Terriglobales</taxon>
        <taxon>Acidobacteriaceae</taxon>
        <taxon>Granulicella</taxon>
    </lineage>
</organism>
<proteinExistence type="inferred from homology"/>
<evidence type="ECO:0000313" key="11">
    <source>
        <dbReference type="Proteomes" id="UP000199024"/>
    </source>
</evidence>
<comment type="pathway">
    <text evidence="2 8">Cofactor biosynthesis; thiamine diphosphate biosynthesis.</text>
</comment>
<dbReference type="GO" id="GO:0005737">
    <property type="term" value="C:cytoplasm"/>
    <property type="evidence" value="ECO:0007669"/>
    <property type="project" value="UniProtKB-SubCell"/>
</dbReference>
<gene>
    <name evidence="8" type="primary">thiG</name>
    <name evidence="10" type="ORF">SAMN05421771_2545</name>
</gene>
<dbReference type="PANTHER" id="PTHR34266">
    <property type="entry name" value="THIAZOLE SYNTHASE"/>
    <property type="match status" value="1"/>
</dbReference>
<keyword evidence="8" id="KW-0963">Cytoplasm</keyword>
<dbReference type="Gene3D" id="3.20.20.70">
    <property type="entry name" value="Aldolase class I"/>
    <property type="match status" value="1"/>
</dbReference>